<name>A0ABD5ZKV1_9EURY</name>
<gene>
    <name evidence="3" type="ORF">ACFQJ4_01890</name>
</gene>
<accession>A0ABD5ZKV1</accession>
<evidence type="ECO:0000313" key="3">
    <source>
        <dbReference type="EMBL" id="MFC7234060.1"/>
    </source>
</evidence>
<organism evidence="3 4">
    <name type="scientific">Halosegnis marinus</name>
    <dbReference type="NCBI Taxonomy" id="3034023"/>
    <lineage>
        <taxon>Archaea</taxon>
        <taxon>Methanobacteriati</taxon>
        <taxon>Methanobacteriota</taxon>
        <taxon>Stenosarchaea group</taxon>
        <taxon>Halobacteria</taxon>
        <taxon>Halobacteriales</taxon>
        <taxon>Natronomonadaceae</taxon>
        <taxon>Halosegnis</taxon>
    </lineage>
</organism>
<reference evidence="3 4" key="1">
    <citation type="journal article" date="2019" name="Int. J. Syst. Evol. Microbiol.">
        <title>The Global Catalogue of Microorganisms (GCM) 10K type strain sequencing project: providing services to taxonomists for standard genome sequencing and annotation.</title>
        <authorList>
            <consortium name="The Broad Institute Genomics Platform"/>
            <consortium name="The Broad Institute Genome Sequencing Center for Infectious Disease"/>
            <person name="Wu L."/>
            <person name="Ma J."/>
        </authorList>
    </citation>
    <scope>NUCLEOTIDE SEQUENCE [LARGE SCALE GENOMIC DNA]</scope>
    <source>
        <strain evidence="3 4">DT85</strain>
    </source>
</reference>
<keyword evidence="4" id="KW-1185">Reference proteome</keyword>
<keyword evidence="2" id="KW-0472">Membrane</keyword>
<dbReference type="GeneID" id="79265723"/>
<evidence type="ECO:0000313" key="4">
    <source>
        <dbReference type="Proteomes" id="UP001596398"/>
    </source>
</evidence>
<keyword evidence="2" id="KW-0812">Transmembrane</keyword>
<feature type="transmembrane region" description="Helical" evidence="2">
    <location>
        <begin position="18"/>
        <end position="36"/>
    </location>
</feature>
<evidence type="ECO:0008006" key="5">
    <source>
        <dbReference type="Google" id="ProtNLM"/>
    </source>
</evidence>
<evidence type="ECO:0000256" key="1">
    <source>
        <dbReference type="SAM" id="MobiDB-lite"/>
    </source>
</evidence>
<keyword evidence="2" id="KW-1133">Transmembrane helix</keyword>
<dbReference type="RefSeq" id="WP_276235057.1">
    <property type="nucleotide sequence ID" value="NZ_CP119802.1"/>
</dbReference>
<feature type="transmembrane region" description="Helical" evidence="2">
    <location>
        <begin position="124"/>
        <end position="142"/>
    </location>
</feature>
<feature type="compositionally biased region" description="Acidic residues" evidence="1">
    <location>
        <begin position="250"/>
        <end position="262"/>
    </location>
</feature>
<feature type="transmembrane region" description="Helical" evidence="2">
    <location>
        <begin position="148"/>
        <end position="169"/>
    </location>
</feature>
<protein>
    <recommendedName>
        <fullName evidence="5">Membrane domain of glycerophosphoryl diester phosphodiesterase</fullName>
    </recommendedName>
</protein>
<feature type="transmembrane region" description="Helical" evidence="2">
    <location>
        <begin position="190"/>
        <end position="213"/>
    </location>
</feature>
<dbReference type="EMBL" id="JBHTAP010000001">
    <property type="protein sequence ID" value="MFC7234060.1"/>
    <property type="molecule type" value="Genomic_DNA"/>
</dbReference>
<comment type="caution">
    <text evidence="3">The sequence shown here is derived from an EMBL/GenBank/DDBJ whole genome shotgun (WGS) entry which is preliminary data.</text>
</comment>
<dbReference type="AlphaFoldDB" id="A0ABD5ZKV1"/>
<sequence>MDGATALVEALRELRGRVGAALAALFLAVGVATVVARETLLAAAVGDATLRPALVEQYRALGVDPATIEANLATMGDTPLALGLSYGGSLLLFLAVALVAEYAAVVALRAVTGDGLRAAATRRVGRAVAVGFLVGVLVRGLVAVGLAAFVLPGVFLAVSLLFAHAAIAVDDAGPVEALSTAWGLAAGRRFEVLGVVSLLLALYLSPRLLAATVPGTPGLLLGGVAIGLGNLLSAGVVGRAYVAARDGIEGEGNEDGADDADPYDAPLGADDLPEPE</sequence>
<dbReference type="Proteomes" id="UP001596398">
    <property type="component" value="Unassembled WGS sequence"/>
</dbReference>
<feature type="transmembrane region" description="Helical" evidence="2">
    <location>
        <begin position="90"/>
        <end position="112"/>
    </location>
</feature>
<evidence type="ECO:0000256" key="2">
    <source>
        <dbReference type="SAM" id="Phobius"/>
    </source>
</evidence>
<feature type="region of interest" description="Disordered" evidence="1">
    <location>
        <begin position="250"/>
        <end position="276"/>
    </location>
</feature>
<feature type="transmembrane region" description="Helical" evidence="2">
    <location>
        <begin position="219"/>
        <end position="242"/>
    </location>
</feature>
<proteinExistence type="predicted"/>